<dbReference type="EMBL" id="BQKE01000002">
    <property type="protein sequence ID" value="GJM63339.1"/>
    <property type="molecule type" value="Genomic_DNA"/>
</dbReference>
<dbReference type="InterPro" id="IPR018639">
    <property type="entry name" value="DUF2062"/>
</dbReference>
<sequence>MSKKSSFFHWVQLQWEKVKNIPLKELLLSPGEPIWKKGLAMGLGVVIGILPLWGFQTMSAIALAQVFRLNKPLVLIGSYINFTPLFPWILYQSLQIGFHFQNLPMPFQSVEEINLEVAKQSFGAYLIGAIPIALIWAFAASACIILGLYINRWRQEIF</sequence>
<feature type="transmembrane region" description="Helical" evidence="1">
    <location>
        <begin position="39"/>
        <end position="61"/>
    </location>
</feature>
<reference evidence="3 4" key="1">
    <citation type="submission" date="2021-12" db="EMBL/GenBank/DDBJ databases">
        <title>Genome sequencing of bacteria with rrn-lacking chromosome and rrn-plasmid.</title>
        <authorList>
            <person name="Anda M."/>
            <person name="Iwasaki W."/>
        </authorList>
    </citation>
    <scope>NUCLEOTIDE SEQUENCE [LARGE SCALE GENOMIC DNA]</scope>
    <source>
        <strain evidence="3 4">NBRC 15940</strain>
    </source>
</reference>
<keyword evidence="4" id="KW-1185">Reference proteome</keyword>
<evidence type="ECO:0000313" key="4">
    <source>
        <dbReference type="Proteomes" id="UP001310022"/>
    </source>
</evidence>
<dbReference type="Pfam" id="PF09835">
    <property type="entry name" value="DUF2062"/>
    <property type="match status" value="1"/>
</dbReference>
<dbReference type="RefSeq" id="WP_338238518.1">
    <property type="nucleotide sequence ID" value="NZ_BQKE01000002.1"/>
</dbReference>
<evidence type="ECO:0000259" key="2">
    <source>
        <dbReference type="Pfam" id="PF09835"/>
    </source>
</evidence>
<keyword evidence="1" id="KW-0812">Transmembrane</keyword>
<dbReference type="AlphaFoldDB" id="A0AAN5ALK8"/>
<feature type="transmembrane region" description="Helical" evidence="1">
    <location>
        <begin position="124"/>
        <end position="150"/>
    </location>
</feature>
<gene>
    <name evidence="3" type="ORF">PEDI_38910</name>
</gene>
<evidence type="ECO:0000256" key="1">
    <source>
        <dbReference type="SAM" id="Phobius"/>
    </source>
</evidence>
<proteinExistence type="predicted"/>
<keyword evidence="1" id="KW-0472">Membrane</keyword>
<feature type="transmembrane region" description="Helical" evidence="1">
    <location>
        <begin position="73"/>
        <end position="91"/>
    </location>
</feature>
<keyword evidence="1" id="KW-1133">Transmembrane helix</keyword>
<evidence type="ECO:0000313" key="3">
    <source>
        <dbReference type="EMBL" id="GJM63339.1"/>
    </source>
</evidence>
<protein>
    <recommendedName>
        <fullName evidence="2">DUF2062 domain-containing protein</fullName>
    </recommendedName>
</protein>
<comment type="caution">
    <text evidence="3">The sequence shown here is derived from an EMBL/GenBank/DDBJ whole genome shotgun (WGS) entry which is preliminary data.</text>
</comment>
<feature type="domain" description="DUF2062" evidence="2">
    <location>
        <begin position="39"/>
        <end position="151"/>
    </location>
</feature>
<name>A0AAN5ALK8_9BACT</name>
<dbReference type="Proteomes" id="UP001310022">
    <property type="component" value="Unassembled WGS sequence"/>
</dbReference>
<organism evidence="3 4">
    <name type="scientific">Persicobacter diffluens</name>
    <dbReference type="NCBI Taxonomy" id="981"/>
    <lineage>
        <taxon>Bacteria</taxon>
        <taxon>Pseudomonadati</taxon>
        <taxon>Bacteroidota</taxon>
        <taxon>Cytophagia</taxon>
        <taxon>Cytophagales</taxon>
        <taxon>Persicobacteraceae</taxon>
        <taxon>Persicobacter</taxon>
    </lineage>
</organism>
<accession>A0AAN5ALK8</accession>